<comment type="caution">
    <text evidence="2">The sequence shown here is derived from an EMBL/GenBank/DDBJ whole genome shotgun (WGS) entry which is preliminary data.</text>
</comment>
<dbReference type="InterPro" id="IPR036388">
    <property type="entry name" value="WH-like_DNA-bd_sf"/>
</dbReference>
<dbReference type="PANTHER" id="PTHR33164">
    <property type="entry name" value="TRANSCRIPTIONAL REGULATOR, MARR FAMILY"/>
    <property type="match status" value="1"/>
</dbReference>
<evidence type="ECO:0000259" key="1">
    <source>
        <dbReference type="PROSITE" id="PS50995"/>
    </source>
</evidence>
<dbReference type="OrthoDB" id="582199at2"/>
<dbReference type="AlphaFoldDB" id="A0A6I4TA06"/>
<dbReference type="GO" id="GO:0003700">
    <property type="term" value="F:DNA-binding transcription factor activity"/>
    <property type="evidence" value="ECO:0007669"/>
    <property type="project" value="InterPro"/>
</dbReference>
<feature type="domain" description="HTH marR-type" evidence="1">
    <location>
        <begin position="7"/>
        <end position="140"/>
    </location>
</feature>
<dbReference type="InterPro" id="IPR039422">
    <property type="entry name" value="MarR/SlyA-like"/>
</dbReference>
<organism evidence="2 3">
    <name type="scientific">Altericroceibacterium endophyticum</name>
    <dbReference type="NCBI Taxonomy" id="1808508"/>
    <lineage>
        <taxon>Bacteria</taxon>
        <taxon>Pseudomonadati</taxon>
        <taxon>Pseudomonadota</taxon>
        <taxon>Alphaproteobacteria</taxon>
        <taxon>Sphingomonadales</taxon>
        <taxon>Erythrobacteraceae</taxon>
        <taxon>Altericroceibacterium</taxon>
    </lineage>
</organism>
<name>A0A6I4TA06_9SPHN</name>
<evidence type="ECO:0000313" key="3">
    <source>
        <dbReference type="Proteomes" id="UP000438476"/>
    </source>
</evidence>
<accession>A0A6I4TA06</accession>
<evidence type="ECO:0000313" key="2">
    <source>
        <dbReference type="EMBL" id="MXO66595.1"/>
    </source>
</evidence>
<dbReference type="EMBL" id="WTYT01000005">
    <property type="protein sequence ID" value="MXO66595.1"/>
    <property type="molecule type" value="Genomic_DNA"/>
</dbReference>
<reference evidence="2 3" key="1">
    <citation type="submission" date="2019-12" db="EMBL/GenBank/DDBJ databases">
        <title>Genomic-based taxomic classification of the family Erythrobacteraceae.</title>
        <authorList>
            <person name="Xu L."/>
        </authorList>
    </citation>
    <scope>NUCLEOTIDE SEQUENCE [LARGE SCALE GENOMIC DNA]</scope>
    <source>
        <strain evidence="2 3">LMG 29518</strain>
    </source>
</reference>
<dbReference type="PROSITE" id="PS50995">
    <property type="entry name" value="HTH_MARR_2"/>
    <property type="match status" value="1"/>
</dbReference>
<keyword evidence="3" id="KW-1185">Reference proteome</keyword>
<dbReference type="Pfam" id="PF12802">
    <property type="entry name" value="MarR_2"/>
    <property type="match status" value="1"/>
</dbReference>
<proteinExistence type="predicted"/>
<dbReference type="Proteomes" id="UP000438476">
    <property type="component" value="Unassembled WGS sequence"/>
</dbReference>
<dbReference type="InterPro" id="IPR000835">
    <property type="entry name" value="HTH_MarR-typ"/>
</dbReference>
<dbReference type="Gene3D" id="1.10.10.10">
    <property type="entry name" value="Winged helix-like DNA-binding domain superfamily/Winged helix DNA-binding domain"/>
    <property type="match status" value="1"/>
</dbReference>
<dbReference type="SMART" id="SM00347">
    <property type="entry name" value="HTH_MARR"/>
    <property type="match status" value="1"/>
</dbReference>
<sequence length="151" mass="17148">MSALYGSDHFPYQLLILAKKIDRQATRHLHGEFGLTLAEWRVLAFIGVAGPSSASLIGRDGHVDRAEISRAVSRLTEAGLVTRQPAENNKRRLIIHTTPEGQDLFIKIRDHRRTYYQTLTHSISEEDKNRLSQAIRDMSEEVDRLQDTLGD</sequence>
<dbReference type="PANTHER" id="PTHR33164:SF43">
    <property type="entry name" value="HTH-TYPE TRANSCRIPTIONAL REPRESSOR YETL"/>
    <property type="match status" value="1"/>
</dbReference>
<dbReference type="GO" id="GO:0006950">
    <property type="term" value="P:response to stress"/>
    <property type="evidence" value="ECO:0007669"/>
    <property type="project" value="TreeGrafter"/>
</dbReference>
<dbReference type="InterPro" id="IPR036390">
    <property type="entry name" value="WH_DNA-bd_sf"/>
</dbReference>
<gene>
    <name evidence="2" type="ORF">GRI91_12585</name>
</gene>
<dbReference type="RefSeq" id="WP_160737030.1">
    <property type="nucleotide sequence ID" value="NZ_WTYT01000005.1"/>
</dbReference>
<dbReference type="SUPFAM" id="SSF46785">
    <property type="entry name" value="Winged helix' DNA-binding domain"/>
    <property type="match status" value="1"/>
</dbReference>
<protein>
    <submittedName>
        <fullName evidence="2">MarR family transcriptional regulator</fullName>
    </submittedName>
</protein>